<reference evidence="2" key="1">
    <citation type="journal article" date="2017" name="Gigascience">
        <title>The genome draft of coconut (Cocos nucifera).</title>
        <authorList>
            <person name="Xiao Y."/>
            <person name="Xu P."/>
            <person name="Fan H."/>
            <person name="Baudouin L."/>
            <person name="Xia W."/>
            <person name="Bocs S."/>
            <person name="Xu J."/>
            <person name="Li Q."/>
            <person name="Guo A."/>
            <person name="Zhou L."/>
            <person name="Li J."/>
            <person name="Wu Y."/>
            <person name="Ma Z."/>
            <person name="Armero A."/>
            <person name="Issali A.E."/>
            <person name="Liu N."/>
            <person name="Peng M."/>
            <person name="Yang Y."/>
        </authorList>
    </citation>
    <scope>NUCLEOTIDE SEQUENCE</scope>
    <source>
        <tissue evidence="2">Spear leaf of Hainan Tall coconut</tissue>
    </source>
</reference>
<dbReference type="EMBL" id="CM017874">
    <property type="protein sequence ID" value="KAG1335193.1"/>
    <property type="molecule type" value="Genomic_DNA"/>
</dbReference>
<evidence type="ECO:0000256" key="1">
    <source>
        <dbReference type="SAM" id="MobiDB-lite"/>
    </source>
</evidence>
<comment type="caution">
    <text evidence="2">The sequence shown here is derived from an EMBL/GenBank/DDBJ whole genome shotgun (WGS) entry which is preliminary data.</text>
</comment>
<evidence type="ECO:0000313" key="2">
    <source>
        <dbReference type="EMBL" id="KAG1335193.1"/>
    </source>
</evidence>
<accession>A0A8K0I3R5</accession>
<gene>
    <name evidence="2" type="ORF">COCNU_03G013120</name>
</gene>
<feature type="compositionally biased region" description="Basic and acidic residues" evidence="1">
    <location>
        <begin position="43"/>
        <end position="53"/>
    </location>
</feature>
<feature type="region of interest" description="Disordered" evidence="1">
    <location>
        <begin position="1"/>
        <end position="232"/>
    </location>
</feature>
<keyword evidence="3" id="KW-1185">Reference proteome</keyword>
<protein>
    <submittedName>
        <fullName evidence="2">Putative ankyrin repeat domain-containing protein 11</fullName>
    </submittedName>
</protein>
<feature type="compositionally biased region" description="Basic and acidic residues" evidence="1">
    <location>
        <begin position="87"/>
        <end position="114"/>
    </location>
</feature>
<evidence type="ECO:0000313" key="3">
    <source>
        <dbReference type="Proteomes" id="UP000797356"/>
    </source>
</evidence>
<proteinExistence type="predicted"/>
<dbReference type="AlphaFoldDB" id="A0A8K0I3R5"/>
<feature type="compositionally biased region" description="Basic residues" evidence="1">
    <location>
        <begin position="1"/>
        <end position="13"/>
    </location>
</feature>
<organism evidence="2 3">
    <name type="scientific">Cocos nucifera</name>
    <name type="common">Coconut palm</name>
    <dbReference type="NCBI Taxonomy" id="13894"/>
    <lineage>
        <taxon>Eukaryota</taxon>
        <taxon>Viridiplantae</taxon>
        <taxon>Streptophyta</taxon>
        <taxon>Embryophyta</taxon>
        <taxon>Tracheophyta</taxon>
        <taxon>Spermatophyta</taxon>
        <taxon>Magnoliopsida</taxon>
        <taxon>Liliopsida</taxon>
        <taxon>Arecaceae</taxon>
        <taxon>Arecoideae</taxon>
        <taxon>Cocoseae</taxon>
        <taxon>Attaleinae</taxon>
        <taxon>Cocos</taxon>
    </lineage>
</organism>
<dbReference type="Proteomes" id="UP000797356">
    <property type="component" value="Chromosome 3"/>
</dbReference>
<reference evidence="2" key="2">
    <citation type="submission" date="2019-07" db="EMBL/GenBank/DDBJ databases">
        <authorList>
            <person name="Yang Y."/>
            <person name="Bocs S."/>
            <person name="Baudouin L."/>
        </authorList>
    </citation>
    <scope>NUCLEOTIDE SEQUENCE</scope>
    <source>
        <tissue evidence="2">Spear leaf of Hainan Tall coconut</tissue>
    </source>
</reference>
<feature type="compositionally biased region" description="Basic and acidic residues" evidence="1">
    <location>
        <begin position="14"/>
        <end position="36"/>
    </location>
</feature>
<name>A0A8K0I3R5_COCNU</name>
<feature type="compositionally biased region" description="Basic and acidic residues" evidence="1">
    <location>
        <begin position="130"/>
        <end position="226"/>
    </location>
</feature>
<sequence>MPRSSRHRSHREHKYGERSDSDKDRNSRDRKGRVEEQGSGSRVLRDRESEKRKSSSLPQPGGGNMSVEHGRKRKDREEDSAASDRLNGVRDDDRVADLGPKDENSGLAESEKATKSKLSAVASRERSRRRPEGSAERYEDGSSKVELTKRRSEKDVSRESSRRESSTQYKDAKEKGRERGSEKDLSHDLGRRESSSQYKDVKEKERDRGLERDKKVHGSRHERPDDVGSWNQVAKTGCFEEERALKKDKELTGCYTASSGISFITF</sequence>